<comment type="caution">
    <text evidence="1">The sequence shown here is derived from an EMBL/GenBank/DDBJ whole genome shotgun (WGS) entry which is preliminary data.</text>
</comment>
<dbReference type="AlphaFoldDB" id="A0A0F9TJB2"/>
<dbReference type="Gene3D" id="3.40.50.300">
    <property type="entry name" value="P-loop containing nucleotide triphosphate hydrolases"/>
    <property type="match status" value="1"/>
</dbReference>
<sequence length="232" mass="26939">MTMLATRPLNAEPFAAAKVRIIEGEQGSGKSITGVAKIVDAYHYDCVRIFCAEHNIRCIVKAYDPKTMIVKIKQNGNLKLFKIPSYYKLHSPMRIFCNFHLYGIPYVYCNSFKQILGWLKQGIINNGKLVIDEYYIGANARESMSALGRELEKQSFQYRKMQLEVTFITPMARLIDWTARIIPTERIACEYDEKTGYVTLTIKKKGRKGSREVTFDSKPYRRYYWTNERINA</sequence>
<proteinExistence type="predicted"/>
<dbReference type="EMBL" id="LAZR01000249">
    <property type="protein sequence ID" value="KKN79349.1"/>
    <property type="molecule type" value="Genomic_DNA"/>
</dbReference>
<protein>
    <recommendedName>
        <fullName evidence="2">Zona occludens toxin N-terminal domain-containing protein</fullName>
    </recommendedName>
</protein>
<accession>A0A0F9TJB2</accession>
<organism evidence="1">
    <name type="scientific">marine sediment metagenome</name>
    <dbReference type="NCBI Taxonomy" id="412755"/>
    <lineage>
        <taxon>unclassified sequences</taxon>
        <taxon>metagenomes</taxon>
        <taxon>ecological metagenomes</taxon>
    </lineage>
</organism>
<dbReference type="InterPro" id="IPR027417">
    <property type="entry name" value="P-loop_NTPase"/>
</dbReference>
<gene>
    <name evidence="1" type="ORF">LCGC14_0341310</name>
</gene>
<evidence type="ECO:0008006" key="2">
    <source>
        <dbReference type="Google" id="ProtNLM"/>
    </source>
</evidence>
<name>A0A0F9TJB2_9ZZZZ</name>
<reference evidence="1" key="1">
    <citation type="journal article" date="2015" name="Nature">
        <title>Complex archaea that bridge the gap between prokaryotes and eukaryotes.</title>
        <authorList>
            <person name="Spang A."/>
            <person name="Saw J.H."/>
            <person name="Jorgensen S.L."/>
            <person name="Zaremba-Niedzwiedzka K."/>
            <person name="Martijn J."/>
            <person name="Lind A.E."/>
            <person name="van Eijk R."/>
            <person name="Schleper C."/>
            <person name="Guy L."/>
            <person name="Ettema T.J."/>
        </authorList>
    </citation>
    <scope>NUCLEOTIDE SEQUENCE</scope>
</reference>
<evidence type="ECO:0000313" key="1">
    <source>
        <dbReference type="EMBL" id="KKN79349.1"/>
    </source>
</evidence>